<dbReference type="AlphaFoldDB" id="A0A812PDS8"/>
<proteinExistence type="predicted"/>
<comment type="caution">
    <text evidence="1">The sequence shown here is derived from an EMBL/GenBank/DDBJ whole genome shotgun (WGS) entry which is preliminary data.</text>
</comment>
<evidence type="ECO:0000313" key="2">
    <source>
        <dbReference type="Proteomes" id="UP000604046"/>
    </source>
</evidence>
<gene>
    <name evidence="1" type="ORF">SNAT2548_LOCUS18929</name>
</gene>
<sequence length="489" mass="50568">MVASNIAHMGLAINSAVNSGSCQHLSLPLREALCTVDIGNAVAYFLQVVTFIQFSIVNCENLMNVSALCGASIAGIGTAAASIAPAAAAIHRGCNPGIVPPLPKTSTSTTLSVTSTSSLTSTVTSTTSVTSTVTSTTSVTATSSTSTVYPTITSTTTATETATTITTTATATSTTTVSITTVSSTTSYTISETTETATETSTTFTQQSFDCLDLGFAPLQLINRDTGPNGGSCPGGSDIKQLDVNSGIYSTLCTIPDRCFNACGMKPGSNFIYCIERDQLSMNQLVRIDCPAGGTGTACFLGRLDKSFSGGFNPVTGEFVETDQNVVRIVSVDVDTLTCSGTPVASNIPFTQQPLVNPTGSSLADILISDIPNPPAGSTGQWLLSCTRSGQVYIQNLQDSSFHYTLTMQAIPGSVVPGGGSASGAQWQWQTSLYCAYNDGRGVWQVFEDTIDFGNLTIDVEKAGISQATSSNDGLNCLGGESPFTTTTP</sequence>
<reference evidence="1" key="1">
    <citation type="submission" date="2021-02" db="EMBL/GenBank/DDBJ databases">
        <authorList>
            <person name="Dougan E. K."/>
            <person name="Rhodes N."/>
            <person name="Thang M."/>
            <person name="Chan C."/>
        </authorList>
    </citation>
    <scope>NUCLEOTIDE SEQUENCE</scope>
</reference>
<dbReference type="Proteomes" id="UP000604046">
    <property type="component" value="Unassembled WGS sequence"/>
</dbReference>
<accession>A0A812PDS8</accession>
<name>A0A812PDS8_9DINO</name>
<protein>
    <submittedName>
        <fullName evidence="1">Uncharacterized protein</fullName>
    </submittedName>
</protein>
<keyword evidence="2" id="KW-1185">Reference proteome</keyword>
<organism evidence="1 2">
    <name type="scientific">Symbiodinium natans</name>
    <dbReference type="NCBI Taxonomy" id="878477"/>
    <lineage>
        <taxon>Eukaryota</taxon>
        <taxon>Sar</taxon>
        <taxon>Alveolata</taxon>
        <taxon>Dinophyceae</taxon>
        <taxon>Suessiales</taxon>
        <taxon>Symbiodiniaceae</taxon>
        <taxon>Symbiodinium</taxon>
    </lineage>
</organism>
<evidence type="ECO:0000313" key="1">
    <source>
        <dbReference type="EMBL" id="CAE7355911.1"/>
    </source>
</evidence>
<dbReference type="EMBL" id="CAJNDS010002159">
    <property type="protein sequence ID" value="CAE7355911.1"/>
    <property type="molecule type" value="Genomic_DNA"/>
</dbReference>